<dbReference type="CDD" id="cd03216">
    <property type="entry name" value="ABC_Carb_Monos_I"/>
    <property type="match status" value="1"/>
</dbReference>
<feature type="transmembrane region" description="Helical" evidence="10">
    <location>
        <begin position="723"/>
        <end position="742"/>
    </location>
</feature>
<dbReference type="PROSITE" id="PS00211">
    <property type="entry name" value="ABC_TRANSPORTER_1"/>
    <property type="match status" value="1"/>
</dbReference>
<protein>
    <recommendedName>
        <fullName evidence="11">ABC transporter domain-containing protein</fullName>
    </recommendedName>
</protein>
<dbReference type="OrthoDB" id="7757085at2"/>
<dbReference type="GO" id="GO:0005886">
    <property type="term" value="C:plasma membrane"/>
    <property type="evidence" value="ECO:0007669"/>
    <property type="project" value="UniProtKB-SubCell"/>
</dbReference>
<evidence type="ECO:0000256" key="6">
    <source>
        <dbReference type="ARBA" id="ARBA00022741"/>
    </source>
</evidence>
<sequence length="832" mass="85837">MELKVESAIGTALTLSGIVKRYPGVRALDGVDLTVRPGEIHAVLGENGAGKSTLVGVAAGSVTPDEGRICLLGKEYPAMTPSVARAHGLALVYQTPALAPSLTISESMLVLVHESVRPSVADAGAWTRRHFEKLGLRIDPELKVAELTPREAHLVEIAAALANEPQVLVLDEPTEALGPDETDWLFREVRSLVAAGGAVVYITHRIPEIREIADSMTVLRDGRVVGGGKVAEFSDEQIVELIIGRSLDTTFPDKPDLTGAETVFRFEELTGTGFQGVTGSVRAGEIVGFAGVEGNGQRDVLRALAGLTRSHGTVHVAGKAVRLSSPAAAAGHGIVFLSGNRLREAVFGDLGVRENIDALRLPDVSLARSVLVPRRERELVAPAVAALRVKAASLDTPVNTLSGGNQQKVLLARASLGAPKVLLVEDPTQGVDAGARLEIYRVLREIAARGTAVIALSTDAVELEGLCDRVLVFSRGRVRAELQAAMLSEREITGAAVLSTELSVEQPPPTRARTRRPLLGGEFQAAAMLALVVVVGGLTTLSSPAFLTSLNIGQLLLATSSLALVGLAQLLVVMTGGIDLSVGSVVALSVVTVSFFASGSPALFGIGVVCAAAAGAAIGLLNGLLVTKVAMPPVIATLVSSIGVLGMAQLLRPLPGGQADDALLSLLGTTLAGVPMVFVLAVAVGVLAHVVTRRTRAGRALRATGADPLRAARMGVPTGRTRLLAYVTAGVLAACGGIAFYSQTGVGDASVGQALTLTSVTAVVLGGASIFGGTGSALATLATALFLQTITSSLSFLSVSVAWQYWIQGILVVGAAVVPLVRTENSRRKASA</sequence>
<dbReference type="InterPro" id="IPR003439">
    <property type="entry name" value="ABC_transporter-like_ATP-bd"/>
</dbReference>
<name>A0A5M3XJ99_9ACTN</name>
<feature type="transmembrane region" description="Helical" evidence="10">
    <location>
        <begin position="603"/>
        <end position="626"/>
    </location>
</feature>
<evidence type="ECO:0000256" key="4">
    <source>
        <dbReference type="ARBA" id="ARBA00022692"/>
    </source>
</evidence>
<dbReference type="AlphaFoldDB" id="A0A5M3XJ99"/>
<dbReference type="GO" id="GO:0005524">
    <property type="term" value="F:ATP binding"/>
    <property type="evidence" value="ECO:0007669"/>
    <property type="project" value="UniProtKB-KW"/>
</dbReference>
<organism evidence="12 13">
    <name type="scientific">Acrocarpospora pleiomorpha</name>
    <dbReference type="NCBI Taxonomy" id="90975"/>
    <lineage>
        <taxon>Bacteria</taxon>
        <taxon>Bacillati</taxon>
        <taxon>Actinomycetota</taxon>
        <taxon>Actinomycetes</taxon>
        <taxon>Streptosporangiales</taxon>
        <taxon>Streptosporangiaceae</taxon>
        <taxon>Acrocarpospora</taxon>
    </lineage>
</organism>
<evidence type="ECO:0000256" key="10">
    <source>
        <dbReference type="SAM" id="Phobius"/>
    </source>
</evidence>
<dbReference type="Pfam" id="PF00005">
    <property type="entry name" value="ABC_tran"/>
    <property type="match status" value="2"/>
</dbReference>
<dbReference type="CDD" id="cd06579">
    <property type="entry name" value="TM_PBP1_transp_AraH_like"/>
    <property type="match status" value="1"/>
</dbReference>
<feature type="transmembrane region" description="Helical" evidence="10">
    <location>
        <begin position="633"/>
        <end position="651"/>
    </location>
</feature>
<dbReference type="InterPro" id="IPR017871">
    <property type="entry name" value="ABC_transporter-like_CS"/>
</dbReference>
<dbReference type="GO" id="GO:0016887">
    <property type="term" value="F:ATP hydrolysis activity"/>
    <property type="evidence" value="ECO:0007669"/>
    <property type="project" value="InterPro"/>
</dbReference>
<dbReference type="InterPro" id="IPR027417">
    <property type="entry name" value="P-loop_NTPase"/>
</dbReference>
<keyword evidence="4 10" id="KW-0812">Transmembrane</keyword>
<dbReference type="GO" id="GO:0022857">
    <property type="term" value="F:transmembrane transporter activity"/>
    <property type="evidence" value="ECO:0007669"/>
    <property type="project" value="InterPro"/>
</dbReference>
<keyword evidence="9 10" id="KW-0472">Membrane</keyword>
<feature type="domain" description="ABC transporter" evidence="11">
    <location>
        <begin position="13"/>
        <end position="246"/>
    </location>
</feature>
<dbReference type="Gene3D" id="3.40.50.300">
    <property type="entry name" value="P-loop containing nucleotide triphosphate hydrolases"/>
    <property type="match status" value="2"/>
</dbReference>
<gene>
    <name evidence="12" type="ORF">Aple_044330</name>
</gene>
<keyword evidence="8 10" id="KW-1133">Transmembrane helix</keyword>
<keyword evidence="13" id="KW-1185">Reference proteome</keyword>
<proteinExistence type="predicted"/>
<dbReference type="InterPro" id="IPR003593">
    <property type="entry name" value="AAA+_ATPase"/>
</dbReference>
<dbReference type="EMBL" id="BLAF01000024">
    <property type="protein sequence ID" value="GES21537.1"/>
    <property type="molecule type" value="Genomic_DNA"/>
</dbReference>
<dbReference type="InterPro" id="IPR001851">
    <property type="entry name" value="ABC_transp_permease"/>
</dbReference>
<keyword evidence="7" id="KW-0067">ATP-binding</keyword>
<evidence type="ECO:0000256" key="3">
    <source>
        <dbReference type="ARBA" id="ARBA00022475"/>
    </source>
</evidence>
<evidence type="ECO:0000259" key="11">
    <source>
        <dbReference type="PROSITE" id="PS50893"/>
    </source>
</evidence>
<dbReference type="Pfam" id="PF02653">
    <property type="entry name" value="BPD_transp_2"/>
    <property type="match status" value="1"/>
</dbReference>
<keyword evidence="5" id="KW-0677">Repeat</keyword>
<reference evidence="12 13" key="1">
    <citation type="submission" date="2019-10" db="EMBL/GenBank/DDBJ databases">
        <title>Whole genome shotgun sequence of Acrocarpospora pleiomorpha NBRC 16267.</title>
        <authorList>
            <person name="Ichikawa N."/>
            <person name="Kimura A."/>
            <person name="Kitahashi Y."/>
            <person name="Komaki H."/>
            <person name="Oguchi A."/>
        </authorList>
    </citation>
    <scope>NUCLEOTIDE SEQUENCE [LARGE SCALE GENOMIC DNA]</scope>
    <source>
        <strain evidence="12 13">NBRC 16267</strain>
    </source>
</reference>
<dbReference type="RefSeq" id="WP_155346527.1">
    <property type="nucleotide sequence ID" value="NZ_BLAF01000024.1"/>
</dbReference>
<feature type="transmembrane region" description="Helical" evidence="10">
    <location>
        <begin position="671"/>
        <end position="692"/>
    </location>
</feature>
<dbReference type="CDD" id="cd03215">
    <property type="entry name" value="ABC_Carb_Monos_II"/>
    <property type="match status" value="1"/>
</dbReference>
<keyword evidence="3" id="KW-1003">Cell membrane</keyword>
<feature type="domain" description="ABC transporter" evidence="11">
    <location>
        <begin position="258"/>
        <end position="500"/>
    </location>
</feature>
<evidence type="ECO:0000256" key="1">
    <source>
        <dbReference type="ARBA" id="ARBA00004651"/>
    </source>
</evidence>
<dbReference type="SUPFAM" id="SSF52540">
    <property type="entry name" value="P-loop containing nucleoside triphosphate hydrolases"/>
    <property type="match status" value="2"/>
</dbReference>
<feature type="transmembrane region" description="Helical" evidence="10">
    <location>
        <begin position="754"/>
        <end position="771"/>
    </location>
</feature>
<dbReference type="SMART" id="SM00382">
    <property type="entry name" value="AAA"/>
    <property type="match status" value="2"/>
</dbReference>
<dbReference type="PANTHER" id="PTHR43790:SF9">
    <property type="entry name" value="GALACTOFURANOSE TRANSPORTER ATP-BINDING PROTEIN YTFR"/>
    <property type="match status" value="1"/>
</dbReference>
<feature type="transmembrane region" description="Helical" evidence="10">
    <location>
        <begin position="552"/>
        <end position="573"/>
    </location>
</feature>
<evidence type="ECO:0000256" key="8">
    <source>
        <dbReference type="ARBA" id="ARBA00022989"/>
    </source>
</evidence>
<evidence type="ECO:0000256" key="5">
    <source>
        <dbReference type="ARBA" id="ARBA00022737"/>
    </source>
</evidence>
<feature type="transmembrane region" description="Helical" evidence="10">
    <location>
        <begin position="525"/>
        <end position="546"/>
    </location>
</feature>
<feature type="transmembrane region" description="Helical" evidence="10">
    <location>
        <begin position="803"/>
        <end position="821"/>
    </location>
</feature>
<dbReference type="PROSITE" id="PS50893">
    <property type="entry name" value="ABC_TRANSPORTER_2"/>
    <property type="match status" value="2"/>
</dbReference>
<keyword evidence="6" id="KW-0547">Nucleotide-binding</keyword>
<dbReference type="PANTHER" id="PTHR43790">
    <property type="entry name" value="CARBOHYDRATE TRANSPORT ATP-BINDING PROTEIN MG119-RELATED"/>
    <property type="match status" value="1"/>
</dbReference>
<dbReference type="Proteomes" id="UP000377595">
    <property type="component" value="Unassembled WGS sequence"/>
</dbReference>
<evidence type="ECO:0000256" key="7">
    <source>
        <dbReference type="ARBA" id="ARBA00022840"/>
    </source>
</evidence>
<evidence type="ECO:0000313" key="13">
    <source>
        <dbReference type="Proteomes" id="UP000377595"/>
    </source>
</evidence>
<evidence type="ECO:0000256" key="2">
    <source>
        <dbReference type="ARBA" id="ARBA00022448"/>
    </source>
</evidence>
<comment type="subcellular location">
    <subcellularLocation>
        <location evidence="1">Cell membrane</location>
        <topology evidence="1">Multi-pass membrane protein</topology>
    </subcellularLocation>
</comment>
<evidence type="ECO:0000313" key="12">
    <source>
        <dbReference type="EMBL" id="GES21537.1"/>
    </source>
</evidence>
<feature type="transmembrane region" description="Helical" evidence="10">
    <location>
        <begin position="778"/>
        <end position="797"/>
    </location>
</feature>
<accession>A0A5M3XJ99</accession>
<comment type="caution">
    <text evidence="12">The sequence shown here is derived from an EMBL/GenBank/DDBJ whole genome shotgun (WGS) entry which is preliminary data.</text>
</comment>
<keyword evidence="2" id="KW-0813">Transport</keyword>
<evidence type="ECO:0000256" key="9">
    <source>
        <dbReference type="ARBA" id="ARBA00023136"/>
    </source>
</evidence>
<dbReference type="InterPro" id="IPR050107">
    <property type="entry name" value="ABC_carbohydrate_import_ATPase"/>
</dbReference>